<proteinExistence type="predicted"/>
<name>A0ABY7F916_MYAAR</name>
<evidence type="ECO:0000313" key="1">
    <source>
        <dbReference type="EMBL" id="WAR18615.1"/>
    </source>
</evidence>
<protein>
    <submittedName>
        <fullName evidence="1">Uncharacterized protein</fullName>
    </submittedName>
</protein>
<keyword evidence="2" id="KW-1185">Reference proteome</keyword>
<accession>A0ABY7F916</accession>
<evidence type="ECO:0000313" key="2">
    <source>
        <dbReference type="Proteomes" id="UP001164746"/>
    </source>
</evidence>
<sequence length="105" mass="11463">MMPLVFRQTHANGNIKVGIVDKNSSGFENIHAFSTCEHCVDGKTTNQHCTLDVAFKPSSDDNNRVGNLAKNDVSPLMLQTLKLQQKSVVKDSNVTMVLSAMVTSL</sequence>
<gene>
    <name evidence="1" type="ORF">MAR_000453</name>
</gene>
<reference evidence="1" key="1">
    <citation type="submission" date="2022-11" db="EMBL/GenBank/DDBJ databases">
        <title>Centuries of genome instability and evolution in soft-shell clam transmissible cancer (bioRxiv).</title>
        <authorList>
            <person name="Hart S.F.M."/>
            <person name="Yonemitsu M.A."/>
            <person name="Giersch R.M."/>
            <person name="Beal B.F."/>
            <person name="Arriagada G."/>
            <person name="Davis B.W."/>
            <person name="Ostrander E.A."/>
            <person name="Goff S.P."/>
            <person name="Metzger M.J."/>
        </authorList>
    </citation>
    <scope>NUCLEOTIDE SEQUENCE</scope>
    <source>
        <strain evidence="1">MELC-2E11</strain>
        <tissue evidence="1">Siphon/mantle</tissue>
    </source>
</reference>
<dbReference type="Proteomes" id="UP001164746">
    <property type="component" value="Chromosome 11"/>
</dbReference>
<organism evidence="1 2">
    <name type="scientific">Mya arenaria</name>
    <name type="common">Soft-shell clam</name>
    <dbReference type="NCBI Taxonomy" id="6604"/>
    <lineage>
        <taxon>Eukaryota</taxon>
        <taxon>Metazoa</taxon>
        <taxon>Spiralia</taxon>
        <taxon>Lophotrochozoa</taxon>
        <taxon>Mollusca</taxon>
        <taxon>Bivalvia</taxon>
        <taxon>Autobranchia</taxon>
        <taxon>Heteroconchia</taxon>
        <taxon>Euheterodonta</taxon>
        <taxon>Imparidentia</taxon>
        <taxon>Neoheterodontei</taxon>
        <taxon>Myida</taxon>
        <taxon>Myoidea</taxon>
        <taxon>Myidae</taxon>
        <taxon>Mya</taxon>
    </lineage>
</organism>
<dbReference type="EMBL" id="CP111022">
    <property type="protein sequence ID" value="WAR18615.1"/>
    <property type="molecule type" value="Genomic_DNA"/>
</dbReference>